<dbReference type="AlphaFoldDB" id="A0A7S3V742"/>
<dbReference type="PROSITE" id="PS51186">
    <property type="entry name" value="GNAT"/>
    <property type="match status" value="1"/>
</dbReference>
<reference evidence="5" key="1">
    <citation type="submission" date="2021-01" db="EMBL/GenBank/DDBJ databases">
        <authorList>
            <person name="Corre E."/>
            <person name="Pelletier E."/>
            <person name="Niang G."/>
            <person name="Scheremetjew M."/>
            <person name="Finn R."/>
            <person name="Kale V."/>
            <person name="Holt S."/>
            <person name="Cochrane G."/>
            <person name="Meng A."/>
            <person name="Brown T."/>
            <person name="Cohen L."/>
        </authorList>
    </citation>
    <scope>NUCLEOTIDE SEQUENCE</scope>
    <source>
        <strain evidence="5">MM31A-1</strain>
    </source>
</reference>
<evidence type="ECO:0000256" key="3">
    <source>
        <dbReference type="SAM" id="SignalP"/>
    </source>
</evidence>
<keyword evidence="3" id="KW-0732">Signal</keyword>
<gene>
    <name evidence="5" type="ORF">CDEB00056_LOCUS6508</name>
</gene>
<name>A0A7S3V742_9STRA</name>
<keyword evidence="1" id="KW-0808">Transferase</keyword>
<protein>
    <recommendedName>
        <fullName evidence="4">N-acetyltransferase domain-containing protein</fullName>
    </recommendedName>
</protein>
<accession>A0A7S3V742</accession>
<dbReference type="SUPFAM" id="SSF55729">
    <property type="entry name" value="Acyl-CoA N-acyltransferases (Nat)"/>
    <property type="match status" value="1"/>
</dbReference>
<proteinExistence type="predicted"/>
<evidence type="ECO:0000313" key="5">
    <source>
        <dbReference type="EMBL" id="CAE0461667.1"/>
    </source>
</evidence>
<feature type="domain" description="N-acetyltransferase" evidence="4">
    <location>
        <begin position="117"/>
        <end position="273"/>
    </location>
</feature>
<dbReference type="PANTHER" id="PTHR42919">
    <property type="entry name" value="N-ALPHA-ACETYLTRANSFERASE"/>
    <property type="match status" value="1"/>
</dbReference>
<dbReference type="Pfam" id="PF00583">
    <property type="entry name" value="Acetyltransf_1"/>
    <property type="match status" value="1"/>
</dbReference>
<feature type="chain" id="PRO_5030784521" description="N-acetyltransferase domain-containing protein" evidence="3">
    <location>
        <begin position="21"/>
        <end position="274"/>
    </location>
</feature>
<feature type="signal peptide" evidence="3">
    <location>
        <begin position="1"/>
        <end position="20"/>
    </location>
</feature>
<organism evidence="5">
    <name type="scientific">Chaetoceros debilis</name>
    <dbReference type="NCBI Taxonomy" id="122233"/>
    <lineage>
        <taxon>Eukaryota</taxon>
        <taxon>Sar</taxon>
        <taxon>Stramenopiles</taxon>
        <taxon>Ochrophyta</taxon>
        <taxon>Bacillariophyta</taxon>
        <taxon>Coscinodiscophyceae</taxon>
        <taxon>Chaetocerotophycidae</taxon>
        <taxon>Chaetocerotales</taxon>
        <taxon>Chaetocerotaceae</taxon>
        <taxon>Chaetoceros</taxon>
    </lineage>
</organism>
<evidence type="ECO:0000256" key="1">
    <source>
        <dbReference type="ARBA" id="ARBA00022679"/>
    </source>
</evidence>
<keyword evidence="2" id="KW-0012">Acyltransferase</keyword>
<dbReference type="EMBL" id="HBIO01008522">
    <property type="protein sequence ID" value="CAE0461667.1"/>
    <property type="molecule type" value="Transcribed_RNA"/>
</dbReference>
<dbReference type="PANTHER" id="PTHR42919:SF8">
    <property type="entry name" value="N-ALPHA-ACETYLTRANSFERASE 50"/>
    <property type="match status" value="1"/>
</dbReference>
<evidence type="ECO:0000259" key="4">
    <source>
        <dbReference type="PROSITE" id="PS51186"/>
    </source>
</evidence>
<dbReference type="GO" id="GO:0016747">
    <property type="term" value="F:acyltransferase activity, transferring groups other than amino-acyl groups"/>
    <property type="evidence" value="ECO:0007669"/>
    <property type="project" value="InterPro"/>
</dbReference>
<dbReference type="InterPro" id="IPR016181">
    <property type="entry name" value="Acyl_CoA_acyltransferase"/>
</dbReference>
<dbReference type="InterPro" id="IPR000182">
    <property type="entry name" value="GNAT_dom"/>
</dbReference>
<sequence length="274" mass="31163">MIIFRGHLLIPLLFPLKICSFGFHSREFKPTDTVTRSSFNGVTKISALFSSSNMPITVERVSTKKRSLDVKVYRGLQMSPKEYISKRIKAENGNSIFYMTEEEAIDLLMKGYDKNGDLINHVSPNDRPVYFAAVYELYVPQDDKSTDEIRELERMFSRQNGVMGIVSAQVKNRGNGNFKAIPPKNIHDLLDPSNLPSHVYLANMSVDDAMRRRGVGTQLLESVTQFCRALDDVHIIVLSVYKNNIGAIRLYESHGFKFFEQNEDFGSMFLDASN</sequence>
<dbReference type="Gene3D" id="3.40.630.30">
    <property type="match status" value="1"/>
</dbReference>
<dbReference type="InterPro" id="IPR051556">
    <property type="entry name" value="N-term/lysine_N-AcTrnsfr"/>
</dbReference>
<evidence type="ECO:0000256" key="2">
    <source>
        <dbReference type="ARBA" id="ARBA00023315"/>
    </source>
</evidence>
<dbReference type="CDD" id="cd04301">
    <property type="entry name" value="NAT_SF"/>
    <property type="match status" value="1"/>
</dbReference>